<gene>
    <name evidence="8" type="ORF">INT48_002860</name>
</gene>
<organism evidence="8 9">
    <name type="scientific">Thamnidium elegans</name>
    <dbReference type="NCBI Taxonomy" id="101142"/>
    <lineage>
        <taxon>Eukaryota</taxon>
        <taxon>Fungi</taxon>
        <taxon>Fungi incertae sedis</taxon>
        <taxon>Mucoromycota</taxon>
        <taxon>Mucoromycotina</taxon>
        <taxon>Mucoromycetes</taxon>
        <taxon>Mucorales</taxon>
        <taxon>Mucorineae</taxon>
        <taxon>Mucoraceae</taxon>
        <taxon>Thamnidium</taxon>
    </lineage>
</organism>
<dbReference type="PRINTS" id="PR02047">
    <property type="entry name" value="BREFELDNASP4"/>
</dbReference>
<feature type="transmembrane region" description="Helical" evidence="6">
    <location>
        <begin position="154"/>
        <end position="178"/>
    </location>
</feature>
<evidence type="ECO:0000313" key="8">
    <source>
        <dbReference type="EMBL" id="KAG2234270.1"/>
    </source>
</evidence>
<feature type="transmembrane region" description="Helical" evidence="6">
    <location>
        <begin position="102"/>
        <end position="121"/>
    </location>
</feature>
<name>A0A8H7STL2_9FUNG</name>
<dbReference type="AlphaFoldDB" id="A0A8H7STL2"/>
<evidence type="ECO:0000256" key="2">
    <source>
        <dbReference type="ARBA" id="ARBA00022692"/>
    </source>
</evidence>
<keyword evidence="3 6" id="KW-1133">Transmembrane helix</keyword>
<evidence type="ECO:0000256" key="1">
    <source>
        <dbReference type="ARBA" id="ARBA00004141"/>
    </source>
</evidence>
<dbReference type="GO" id="GO:0016020">
    <property type="term" value="C:membrane"/>
    <property type="evidence" value="ECO:0007669"/>
    <property type="project" value="UniProtKB-SubCell"/>
</dbReference>
<feature type="transmembrane region" description="Helical" evidence="6">
    <location>
        <begin position="719"/>
        <end position="737"/>
    </location>
</feature>
<evidence type="ECO:0000256" key="6">
    <source>
        <dbReference type="SAM" id="Phobius"/>
    </source>
</evidence>
<evidence type="ECO:0000256" key="5">
    <source>
        <dbReference type="SAM" id="MobiDB-lite"/>
    </source>
</evidence>
<protein>
    <recommendedName>
        <fullName evidence="7">Putative ER transporter 6TM N-terminal domain-containing protein</fullName>
    </recommendedName>
</protein>
<reference evidence="8" key="1">
    <citation type="submission" date="2021-01" db="EMBL/GenBank/DDBJ databases">
        <title>Metabolic potential, ecology and presence of endohyphal bacteria is reflected in genomic diversity of Mucoromycotina.</title>
        <authorList>
            <person name="Muszewska A."/>
            <person name="Okrasinska A."/>
            <person name="Steczkiewicz K."/>
            <person name="Drgas O."/>
            <person name="Orlowska M."/>
            <person name="Perlinska-Lenart U."/>
            <person name="Aleksandrzak-Piekarczyk T."/>
            <person name="Szatraj K."/>
            <person name="Zielenkiewicz U."/>
            <person name="Pilsyk S."/>
            <person name="Malc E."/>
            <person name="Mieczkowski P."/>
            <person name="Kruszewska J.S."/>
            <person name="Biernat P."/>
            <person name="Pawlowska J."/>
        </authorList>
    </citation>
    <scope>NUCLEOTIDE SEQUENCE</scope>
    <source>
        <strain evidence="8">WA0000018081</strain>
    </source>
</reference>
<dbReference type="InterPro" id="IPR023244">
    <property type="entry name" value="Brefeldin_A-sensitivity_4"/>
</dbReference>
<evidence type="ECO:0000256" key="3">
    <source>
        <dbReference type="ARBA" id="ARBA00022989"/>
    </source>
</evidence>
<feature type="domain" description="Putative ER transporter 6TM N-terminal" evidence="7">
    <location>
        <begin position="87"/>
        <end position="424"/>
    </location>
</feature>
<feature type="region of interest" description="Disordered" evidence="5">
    <location>
        <begin position="490"/>
        <end position="553"/>
    </location>
</feature>
<dbReference type="GO" id="GO:0015743">
    <property type="term" value="P:malate transport"/>
    <property type="evidence" value="ECO:0007669"/>
    <property type="project" value="InterPro"/>
</dbReference>
<dbReference type="Proteomes" id="UP000613177">
    <property type="component" value="Unassembled WGS sequence"/>
</dbReference>
<comment type="caution">
    <text evidence="8">The sequence shown here is derived from an EMBL/GenBank/DDBJ whole genome shotgun (WGS) entry which is preliminary data.</text>
</comment>
<comment type="subcellular location">
    <subcellularLocation>
        <location evidence="1">Membrane</location>
        <topology evidence="1">Multi-pass membrane protein</topology>
    </subcellularLocation>
</comment>
<sequence>MKFTLNKDKSLWKKIIKCTIAYEIGTIIVLIPQVSQNVGAVPYLVTLGTLFFNPSSTAGNEISEMCLNVMMLVPACIWVGIISYICTIYNSHIESSSLYNNGAGIIAAIAFFISVFVTAYLRLKYPRLFIPSLQGFIIPFFGLTKGIYNTEFDIMSILGIFYPVLIGGSIALIVNLAIWPETAAKVSETALGSAITSIYHVLEFIDVGILKECEVSFSDLTASKKLRQIIQILDGDISKMQTSRREAKYEIVISYYCPTWYKSLAKTLESLSKNLYGFSLAVEREGQVISYQSQIQQSEPTNHKPEQQRVLRIDKDDRVMTKQQPSNIIALTTTNKVQGTKSRIEYKLISRLQSSVQPEIKTFVQICTAIILCICHRLQDNDAIPKQDTSKHVCSHHNSHQYDLTEAMQSLNQAKIILQKEYEERRAEPQEDHFLIYTVLFSLSQFGEKLIELERETEGLISKRQSYGRFPRLFFPRANFKKWIREAGENAKGERNPAEQVIFEQHLDESRRRESRQSDSDEENRGGSVEKRISSESDWTDFDDQETTPLQNAPGSHVWNKWLHSFSEWVGTDPVRYAMKFTVTMELLALMAWLPIPGVNELYNSNHGQWALLSAMVVFNFTVGSTALQCMFRVLATIIGAVAGYICILASNRNERPYALALLALVFQIPMWYTLLATKYPRIGFISLLTMAVINSTNYSNNVYQESLFAPVWKRSVTAFLAILVVLLVDQIMWPVWARKMVRKNLSDLLIDTGIQFSKVVSLVCQENTQSYRYKATLADAQYHTKALKRQHHLTCQMLSLAEMEPRITKGSFPIETYRSILQHEQQILYWIEHLLVTQAYISKSVRRQIMYPMNAYRKELAASVHLYLFTLACSLRTKSALPASLPSAEISRKILQQRQAILWHENYDEIIQAEGSGAFSGASIDLEESNKRKEERSAENQIYWQTYAAGSVEVIVEQEAMGVLVAELMGQHVFKAATRDWIA</sequence>
<dbReference type="InterPro" id="IPR052430">
    <property type="entry name" value="IVT-Associated"/>
</dbReference>
<dbReference type="PANTHER" id="PTHR47804">
    <property type="entry name" value="60S RIBOSOMAL PROTEIN L19"/>
    <property type="match status" value="1"/>
</dbReference>
<evidence type="ECO:0000259" key="7">
    <source>
        <dbReference type="Pfam" id="PF10337"/>
    </source>
</evidence>
<dbReference type="Pfam" id="PF11744">
    <property type="entry name" value="ALMT"/>
    <property type="match status" value="1"/>
</dbReference>
<dbReference type="Pfam" id="PF10337">
    <property type="entry name" value="ArAE_2_N"/>
    <property type="match status" value="1"/>
</dbReference>
<feature type="transmembrane region" description="Helical" evidence="6">
    <location>
        <begin position="683"/>
        <end position="699"/>
    </location>
</feature>
<feature type="transmembrane region" description="Helical" evidence="6">
    <location>
        <begin position="69"/>
        <end position="90"/>
    </location>
</feature>
<feature type="transmembrane region" description="Helical" evidence="6">
    <location>
        <begin position="128"/>
        <end position="148"/>
    </location>
</feature>
<feature type="transmembrane region" description="Helical" evidence="6">
    <location>
        <begin position="634"/>
        <end position="652"/>
    </location>
</feature>
<proteinExistence type="predicted"/>
<dbReference type="InterPro" id="IPR020966">
    <property type="entry name" value="ALMT"/>
</dbReference>
<dbReference type="PANTHER" id="PTHR47804:SF3">
    <property type="entry name" value="PROTEIN BRE4"/>
    <property type="match status" value="1"/>
</dbReference>
<keyword evidence="2 6" id="KW-0812">Transmembrane</keyword>
<evidence type="ECO:0000256" key="4">
    <source>
        <dbReference type="ARBA" id="ARBA00023136"/>
    </source>
</evidence>
<keyword evidence="4 6" id="KW-0472">Membrane</keyword>
<feature type="compositionally biased region" description="Basic and acidic residues" evidence="5">
    <location>
        <begin position="505"/>
        <end position="535"/>
    </location>
</feature>
<dbReference type="InterPro" id="IPR018823">
    <property type="entry name" value="ArAE_2_N"/>
</dbReference>
<accession>A0A8H7STL2</accession>
<keyword evidence="9" id="KW-1185">Reference proteome</keyword>
<evidence type="ECO:0000313" key="9">
    <source>
        <dbReference type="Proteomes" id="UP000613177"/>
    </source>
</evidence>
<feature type="transmembrane region" description="Helical" evidence="6">
    <location>
        <begin position="658"/>
        <end position="676"/>
    </location>
</feature>
<dbReference type="EMBL" id="JAEPRE010000057">
    <property type="protein sequence ID" value="KAG2234270.1"/>
    <property type="molecule type" value="Genomic_DNA"/>
</dbReference>